<organism evidence="6 7">
    <name type="scientific">Aquilegia coerulea</name>
    <name type="common">Rocky mountain columbine</name>
    <dbReference type="NCBI Taxonomy" id="218851"/>
    <lineage>
        <taxon>Eukaryota</taxon>
        <taxon>Viridiplantae</taxon>
        <taxon>Streptophyta</taxon>
        <taxon>Embryophyta</taxon>
        <taxon>Tracheophyta</taxon>
        <taxon>Spermatophyta</taxon>
        <taxon>Magnoliopsida</taxon>
        <taxon>Ranunculales</taxon>
        <taxon>Ranunculaceae</taxon>
        <taxon>Thalictroideae</taxon>
        <taxon>Aquilegia</taxon>
    </lineage>
</organism>
<dbReference type="AlphaFoldDB" id="A0A2G5E7A6"/>
<dbReference type="InterPro" id="IPR026891">
    <property type="entry name" value="Fn3-like"/>
</dbReference>
<evidence type="ECO:0000313" key="6">
    <source>
        <dbReference type="EMBL" id="PIA51630.1"/>
    </source>
</evidence>
<dbReference type="PRINTS" id="PR00133">
    <property type="entry name" value="GLHYDRLASE3"/>
</dbReference>
<dbReference type="SUPFAM" id="SSF51445">
    <property type="entry name" value="(Trans)glycosidases"/>
    <property type="match status" value="1"/>
</dbReference>
<gene>
    <name evidence="6" type="ORF">AQUCO_01100469v1</name>
</gene>
<dbReference type="Gene3D" id="2.60.40.10">
    <property type="entry name" value="Immunoglobulins"/>
    <property type="match status" value="1"/>
</dbReference>
<dbReference type="Proteomes" id="UP000230069">
    <property type="component" value="Unassembled WGS sequence"/>
</dbReference>
<evidence type="ECO:0000259" key="5">
    <source>
        <dbReference type="SMART" id="SM01217"/>
    </source>
</evidence>
<evidence type="ECO:0000256" key="2">
    <source>
        <dbReference type="ARBA" id="ARBA00022801"/>
    </source>
</evidence>
<accession>A0A2G5E7A6</accession>
<feature type="chain" id="PRO_5013848482" description="Fibronectin type III-like domain-containing protein" evidence="4">
    <location>
        <begin position="23"/>
        <end position="780"/>
    </location>
</feature>
<dbReference type="InterPro" id="IPR001764">
    <property type="entry name" value="Glyco_hydro_3_N"/>
</dbReference>
<dbReference type="STRING" id="218851.A0A2G5E7A6"/>
<keyword evidence="7" id="KW-1185">Reference proteome</keyword>
<feature type="domain" description="Fibronectin type III-like" evidence="5">
    <location>
        <begin position="695"/>
        <end position="765"/>
    </location>
</feature>
<dbReference type="OrthoDB" id="47059at2759"/>
<dbReference type="PANTHER" id="PTHR42721:SF11">
    <property type="entry name" value="BETA-D-XYLOSIDASE 5-RELATED"/>
    <property type="match status" value="1"/>
</dbReference>
<evidence type="ECO:0000256" key="3">
    <source>
        <dbReference type="ARBA" id="ARBA00023295"/>
    </source>
</evidence>
<evidence type="ECO:0000256" key="4">
    <source>
        <dbReference type="SAM" id="SignalP"/>
    </source>
</evidence>
<dbReference type="InParanoid" id="A0A2G5E7A6"/>
<dbReference type="FunFam" id="3.40.50.1700:FF:000001">
    <property type="entry name" value="probable beta-D-xylosidase 2"/>
    <property type="match status" value="1"/>
</dbReference>
<protein>
    <recommendedName>
        <fullName evidence="5">Fibronectin type III-like domain-containing protein</fullName>
    </recommendedName>
</protein>
<dbReference type="EMBL" id="KZ305028">
    <property type="protein sequence ID" value="PIA51630.1"/>
    <property type="molecule type" value="Genomic_DNA"/>
</dbReference>
<evidence type="ECO:0000313" key="7">
    <source>
        <dbReference type="Proteomes" id="UP000230069"/>
    </source>
</evidence>
<dbReference type="GO" id="GO:0031222">
    <property type="term" value="P:arabinan catabolic process"/>
    <property type="evidence" value="ECO:0007669"/>
    <property type="project" value="TreeGrafter"/>
</dbReference>
<dbReference type="Pfam" id="PF14310">
    <property type="entry name" value="Fn3-like"/>
    <property type="match status" value="1"/>
</dbReference>
<feature type="signal peptide" evidence="4">
    <location>
        <begin position="1"/>
        <end position="22"/>
    </location>
</feature>
<dbReference type="Pfam" id="PF01915">
    <property type="entry name" value="Glyco_hydro_3_C"/>
    <property type="match status" value="1"/>
</dbReference>
<dbReference type="InterPro" id="IPR036881">
    <property type="entry name" value="Glyco_hydro_3_C_sf"/>
</dbReference>
<dbReference type="InterPro" id="IPR044993">
    <property type="entry name" value="BXL"/>
</dbReference>
<dbReference type="InterPro" id="IPR036962">
    <property type="entry name" value="Glyco_hydro_3_N_sf"/>
</dbReference>
<keyword evidence="1 4" id="KW-0732">Signal</keyword>
<evidence type="ECO:0000256" key="1">
    <source>
        <dbReference type="ARBA" id="ARBA00022729"/>
    </source>
</evidence>
<dbReference type="Gene3D" id="3.40.50.1700">
    <property type="entry name" value="Glycoside hydrolase family 3 C-terminal domain"/>
    <property type="match status" value="1"/>
</dbReference>
<dbReference type="SUPFAM" id="SSF52279">
    <property type="entry name" value="Beta-D-glucan exohydrolase, C-terminal domain"/>
    <property type="match status" value="1"/>
</dbReference>
<dbReference type="GO" id="GO:0009044">
    <property type="term" value="F:xylan 1,4-beta-xylosidase activity"/>
    <property type="evidence" value="ECO:0007669"/>
    <property type="project" value="InterPro"/>
</dbReference>
<dbReference type="InterPro" id="IPR017853">
    <property type="entry name" value="GH"/>
</dbReference>
<dbReference type="Pfam" id="PF00933">
    <property type="entry name" value="Glyco_hydro_3"/>
    <property type="match status" value="1"/>
</dbReference>
<keyword evidence="2" id="KW-0378">Hydrolase</keyword>
<sequence>MASFQVLFAFLLVLFVYSDVEAETIVCNGDMPSKFPFCDRSLLHRFRAVDLVSRMTLEEKVAQLGDCAAGVPRLNLPHYNWWSEALHGVSDVGRGTHFDAMTPSATSFPTVILTAASFNETLWKQIGVVVSDEARAMHNVGLSGLTFWSPNVNPVRDPRWGRITETPGEDPFVIGKYAVNYVRGLQDVEGYTNIADPNGRPLKVGACCKHYAAYDVDKWNGVDRLHFDAQVTQRDMVETFLYPFEMCVKEGDVVSVMCSYNKVNGIPTCADPSLNSIVREQWGLHGYIVADCDAIDTIVTGHHYNNSFPAAVAQSLMAGLDLDCGITSPQNALEAVQKGLVQEAKIDEALQNLYVVLMRLGWFDGSYGNYSSLGRSDVCKPEAIELAAEAARQGIVLLKNDKYTLPFNFISKKPTLAVLGPHANATYAMIGNYALKNPCRFSTPLGALGKYGTVKYAPGCLDVKCPNIDGIAAAVEATKGADATVLLVGLDLSIEAEELDRADLKLPINQGTLIDSVVSASTGPVVLVIMSAGGIDISAFKNNPKVPAIVWVGYPGAEGGQAIADVLFGHYNPGGRLPVTWYPTEYTSLLPMTSMQLRSNPELGYPGRTYKFYNGTTIYPFGYGLSYTKFKYTISAPKSVSYDLERLRGICKPIESSIKLFPECQSILVRKYSKCDQKVTIVVGVINTRKMDGSHVVLLYSVPPSDIIGAPIKRLVGFQRVFIKSGKYVQVRFDLNGCKSFSIIDKDGNELLPAGEHSLVVGDGYEKISTKISFNFTNIN</sequence>
<dbReference type="GO" id="GO:0046556">
    <property type="term" value="F:alpha-L-arabinofuranosidase activity"/>
    <property type="evidence" value="ECO:0007669"/>
    <property type="project" value="TreeGrafter"/>
</dbReference>
<proteinExistence type="predicted"/>
<dbReference type="InterPro" id="IPR002772">
    <property type="entry name" value="Glyco_hydro_3_C"/>
</dbReference>
<dbReference type="Gene3D" id="3.20.20.300">
    <property type="entry name" value="Glycoside hydrolase, family 3, N-terminal domain"/>
    <property type="match status" value="1"/>
</dbReference>
<reference evidence="6 7" key="1">
    <citation type="submission" date="2017-09" db="EMBL/GenBank/DDBJ databases">
        <title>WGS assembly of Aquilegia coerulea Goldsmith.</title>
        <authorList>
            <person name="Hodges S."/>
            <person name="Kramer E."/>
            <person name="Nordborg M."/>
            <person name="Tomkins J."/>
            <person name="Borevitz J."/>
            <person name="Derieg N."/>
            <person name="Yan J."/>
            <person name="Mihaltcheva S."/>
            <person name="Hayes R.D."/>
            <person name="Rokhsar D."/>
        </authorList>
    </citation>
    <scope>NUCLEOTIDE SEQUENCE [LARGE SCALE GENOMIC DNA]</scope>
    <source>
        <strain evidence="7">cv. Goldsmith</strain>
    </source>
</reference>
<keyword evidence="3" id="KW-0326">Glycosidase</keyword>
<dbReference type="GO" id="GO:0045493">
    <property type="term" value="P:xylan catabolic process"/>
    <property type="evidence" value="ECO:0007669"/>
    <property type="project" value="InterPro"/>
</dbReference>
<dbReference type="InterPro" id="IPR013783">
    <property type="entry name" value="Ig-like_fold"/>
</dbReference>
<name>A0A2G5E7A6_AQUCA</name>
<dbReference type="PANTHER" id="PTHR42721">
    <property type="entry name" value="SUGAR HYDROLASE-RELATED"/>
    <property type="match status" value="1"/>
</dbReference>
<dbReference type="SMART" id="SM01217">
    <property type="entry name" value="Fn3_like"/>
    <property type="match status" value="1"/>
</dbReference>
<dbReference type="FunFam" id="3.20.20.300:FF:000010">
    <property type="entry name" value="Putative beta-D-xylosidase 5"/>
    <property type="match status" value="1"/>
</dbReference>